<protein>
    <submittedName>
        <fullName evidence="2">TnsA-like heteromeric transposase endonuclease subunit</fullName>
    </submittedName>
</protein>
<reference evidence="2 3" key="1">
    <citation type="submission" date="2024-09" db="EMBL/GenBank/DDBJ databases">
        <authorList>
            <person name="Pan X."/>
        </authorList>
    </citation>
    <scope>NUCLEOTIDE SEQUENCE [LARGE SCALE GENOMIC DNA]</scope>
    <source>
        <strain evidence="2 3">B2969</strain>
    </source>
</reference>
<dbReference type="RefSeq" id="WP_397558317.1">
    <property type="nucleotide sequence ID" value="NZ_JBIQWL010000013.1"/>
</dbReference>
<organism evidence="2 3">
    <name type="scientific">Microbacterium alkaliflavum</name>
    <dbReference type="NCBI Taxonomy" id="3248839"/>
    <lineage>
        <taxon>Bacteria</taxon>
        <taxon>Bacillati</taxon>
        <taxon>Actinomycetota</taxon>
        <taxon>Actinomycetes</taxon>
        <taxon>Micrococcales</taxon>
        <taxon>Microbacteriaceae</taxon>
        <taxon>Microbacterium</taxon>
    </lineage>
</organism>
<proteinExistence type="predicted"/>
<comment type="caution">
    <text evidence="2">The sequence shown here is derived from an EMBL/GenBank/DDBJ whole genome shotgun (WGS) entry which is preliminary data.</text>
</comment>
<dbReference type="EMBL" id="JBIQWL010000013">
    <property type="protein sequence ID" value="MFH8252889.1"/>
    <property type="molecule type" value="Genomic_DNA"/>
</dbReference>
<evidence type="ECO:0000313" key="2">
    <source>
        <dbReference type="EMBL" id="MFH8252889.1"/>
    </source>
</evidence>
<sequence length="240" mass="27523">MTGPASMVRIRRPEDLVDAVSLEDVRLRMFDTAVPWRVFRWYRKQQHFSGSYWSATMEAPVGYESRLEYANLLLADFDPRVEWILSQPFLLEGTDRGATRKHIPDYLLAHTDGSVCVVDVKPTDRLTLPKVRESLAWSRRVVEAHGWEYRVQSEPDPVLLANVQFLAGYRRPFQFVDTEIAAAVDEVRTPMTFGEAVRAASPIAGDPRAARSLVLHLLWRRQLRTDLTHLLHTTSLLEPT</sequence>
<evidence type="ECO:0000313" key="3">
    <source>
        <dbReference type="Proteomes" id="UP001610861"/>
    </source>
</evidence>
<dbReference type="NCBIfam" id="NF033179">
    <property type="entry name" value="TnsA_like_Actin"/>
    <property type="match status" value="1"/>
</dbReference>
<dbReference type="InterPro" id="IPR014833">
    <property type="entry name" value="TnsA_N"/>
</dbReference>
<feature type="domain" description="TnsA endonuclease N-terminal" evidence="1">
    <location>
        <begin position="78"/>
        <end position="154"/>
    </location>
</feature>
<dbReference type="Pfam" id="PF08722">
    <property type="entry name" value="Tn7_TnsA-like_N"/>
    <property type="match status" value="1"/>
</dbReference>
<keyword evidence="3" id="KW-1185">Reference proteome</keyword>
<dbReference type="InterPro" id="IPR048000">
    <property type="entry name" value="TnsA-like"/>
</dbReference>
<evidence type="ECO:0000259" key="1">
    <source>
        <dbReference type="Pfam" id="PF08722"/>
    </source>
</evidence>
<dbReference type="Proteomes" id="UP001610861">
    <property type="component" value="Unassembled WGS sequence"/>
</dbReference>
<accession>A0ABW7QDG1</accession>
<name>A0ABW7QDG1_9MICO</name>
<gene>
    <name evidence="2" type="ORF">ACH3VR_21160</name>
</gene>